<sequence length="382" mass="40799">MASALEIASTMEFENRELQPEARILACLETLPKVHNEEEFDDYFTETFNAACHNQGLVDEEHAQIAEAWLSKVKISHDSNEDAEDADEKVLRAFPLLRDVESLPLLEDFCNDDKKNWEMVQWIMQPMVKATSVLDLPPSSASPKQEHAQEIRTMAKDTAAIMLKYAGAEHPNVHLTGVQLTVEMAPIHGAASMGRLEICTQTAGQINICWASPHDTLTNISSGSLVSLYSSLSSASPTASSYTFDPLKLIAATATTSSITQSTGHSSSRTPSSSSTASSSTSASATATASPSSSISRGAIAGVVIAILAALALLAGGFFLFSRKGKQKKDVYEADAKEHPGKPGTPSQHYAPQELASSNERSELPASHARTAPVELPACPTG</sequence>
<organism evidence="3 4">
    <name type="scientific">Venturia inaequalis</name>
    <name type="common">Apple scab fungus</name>
    <dbReference type="NCBI Taxonomy" id="5025"/>
    <lineage>
        <taxon>Eukaryota</taxon>
        <taxon>Fungi</taxon>
        <taxon>Dikarya</taxon>
        <taxon>Ascomycota</taxon>
        <taxon>Pezizomycotina</taxon>
        <taxon>Dothideomycetes</taxon>
        <taxon>Pleosporomycetidae</taxon>
        <taxon>Venturiales</taxon>
        <taxon>Venturiaceae</taxon>
        <taxon>Venturia</taxon>
    </lineage>
</organism>
<dbReference type="PANTHER" id="PTHR16861">
    <property type="entry name" value="GLYCOPROTEIN 38"/>
    <property type="match status" value="1"/>
</dbReference>
<gene>
    <name evidence="3" type="ORF">BLS_000151</name>
</gene>
<feature type="region of interest" description="Disordered" evidence="1">
    <location>
        <begin position="260"/>
        <end position="293"/>
    </location>
</feature>
<reference evidence="3 4" key="1">
    <citation type="submission" date="2019-11" db="EMBL/GenBank/DDBJ databases">
        <title>Venturia inaequalis Genome Resource.</title>
        <authorList>
            <person name="Lichtner F.J."/>
        </authorList>
    </citation>
    <scope>NUCLEOTIDE SEQUENCE [LARGE SCALE GENOMIC DNA]</scope>
    <source>
        <strain evidence="3">Bline_iso_100314</strain>
    </source>
</reference>
<evidence type="ECO:0000313" key="4">
    <source>
        <dbReference type="Proteomes" id="UP000433883"/>
    </source>
</evidence>
<dbReference type="AlphaFoldDB" id="A0A8H3V0T7"/>
<accession>A0A8H3V0T7</accession>
<proteinExistence type="predicted"/>
<feature type="compositionally biased region" description="Polar residues" evidence="1">
    <location>
        <begin position="345"/>
        <end position="359"/>
    </location>
</feature>
<feature type="transmembrane region" description="Helical" evidence="2">
    <location>
        <begin position="299"/>
        <end position="321"/>
    </location>
</feature>
<dbReference type="Proteomes" id="UP000433883">
    <property type="component" value="Unassembled WGS sequence"/>
</dbReference>
<dbReference type="PANTHER" id="PTHR16861:SF4">
    <property type="entry name" value="SH3 DOMAIN PROTEIN (AFU_ORTHOLOGUE AFUA_1G13610)"/>
    <property type="match status" value="1"/>
</dbReference>
<keyword evidence="2" id="KW-1133">Transmembrane helix</keyword>
<evidence type="ECO:0000256" key="2">
    <source>
        <dbReference type="SAM" id="Phobius"/>
    </source>
</evidence>
<protein>
    <submittedName>
        <fullName evidence="3">Uncharacterized protein</fullName>
    </submittedName>
</protein>
<comment type="caution">
    <text evidence="3">The sequence shown here is derived from an EMBL/GenBank/DDBJ whole genome shotgun (WGS) entry which is preliminary data.</text>
</comment>
<feature type="compositionally biased region" description="Basic and acidic residues" evidence="1">
    <location>
        <begin position="331"/>
        <end position="341"/>
    </location>
</feature>
<feature type="region of interest" description="Disordered" evidence="1">
    <location>
        <begin position="331"/>
        <end position="382"/>
    </location>
</feature>
<evidence type="ECO:0000256" key="1">
    <source>
        <dbReference type="SAM" id="MobiDB-lite"/>
    </source>
</evidence>
<name>A0A8H3V0T7_VENIN</name>
<evidence type="ECO:0000313" key="3">
    <source>
        <dbReference type="EMBL" id="KAE9978981.1"/>
    </source>
</evidence>
<keyword evidence="2" id="KW-0472">Membrane</keyword>
<keyword evidence="2" id="KW-0812">Transmembrane</keyword>
<dbReference type="EMBL" id="WNWQ01000101">
    <property type="protein sequence ID" value="KAE9978981.1"/>
    <property type="molecule type" value="Genomic_DNA"/>
</dbReference>